<dbReference type="EMBL" id="WHLY01000002">
    <property type="protein sequence ID" value="MPR32783.1"/>
    <property type="molecule type" value="Genomic_DNA"/>
</dbReference>
<organism evidence="2 3">
    <name type="scientific">Salmonirosea aquatica</name>
    <dbReference type="NCBI Taxonomy" id="2654236"/>
    <lineage>
        <taxon>Bacteria</taxon>
        <taxon>Pseudomonadati</taxon>
        <taxon>Bacteroidota</taxon>
        <taxon>Cytophagia</taxon>
        <taxon>Cytophagales</taxon>
        <taxon>Spirosomataceae</taxon>
        <taxon>Salmonirosea</taxon>
    </lineage>
</organism>
<reference evidence="2 3" key="1">
    <citation type="submission" date="2019-10" db="EMBL/GenBank/DDBJ databases">
        <title>Draft Genome Sequence of Cytophagaceae sp. SJW1-29.</title>
        <authorList>
            <person name="Choi A."/>
        </authorList>
    </citation>
    <scope>NUCLEOTIDE SEQUENCE [LARGE SCALE GENOMIC DNA]</scope>
    <source>
        <strain evidence="2 3">SJW1-29</strain>
    </source>
</reference>
<feature type="compositionally biased region" description="Acidic residues" evidence="1">
    <location>
        <begin position="496"/>
        <end position="520"/>
    </location>
</feature>
<protein>
    <submittedName>
        <fullName evidence="2">Magnesium chelatase</fullName>
    </submittedName>
</protein>
<keyword evidence="3" id="KW-1185">Reference proteome</keyword>
<dbReference type="PANTHER" id="PTHR30267:SF2">
    <property type="entry name" value="PROTEIN PRKA"/>
    <property type="match status" value="1"/>
</dbReference>
<dbReference type="RefSeq" id="WP_152757519.1">
    <property type="nucleotide sequence ID" value="NZ_WHLY01000002.1"/>
</dbReference>
<proteinExistence type="predicted"/>
<feature type="region of interest" description="Disordered" evidence="1">
    <location>
        <begin position="493"/>
        <end position="520"/>
    </location>
</feature>
<dbReference type="GO" id="GO:0004672">
    <property type="term" value="F:protein kinase activity"/>
    <property type="evidence" value="ECO:0007669"/>
    <property type="project" value="TreeGrafter"/>
</dbReference>
<gene>
    <name evidence="2" type="ORF">GBK04_05285</name>
</gene>
<evidence type="ECO:0000256" key="1">
    <source>
        <dbReference type="SAM" id="MobiDB-lite"/>
    </source>
</evidence>
<dbReference type="Proteomes" id="UP000479293">
    <property type="component" value="Unassembled WGS sequence"/>
</dbReference>
<name>A0A7C9BEN6_9BACT</name>
<comment type="caution">
    <text evidence="2">The sequence shown here is derived from an EMBL/GenBank/DDBJ whole genome shotgun (WGS) entry which is preliminary data.</text>
</comment>
<dbReference type="InterPro" id="IPR027417">
    <property type="entry name" value="P-loop_NTPase"/>
</dbReference>
<dbReference type="AlphaFoldDB" id="A0A7C9BEN6"/>
<dbReference type="PANTHER" id="PTHR30267">
    <property type="entry name" value="PROTEIN KINASE PRKA"/>
    <property type="match status" value="1"/>
</dbReference>
<evidence type="ECO:0000313" key="3">
    <source>
        <dbReference type="Proteomes" id="UP000479293"/>
    </source>
</evidence>
<dbReference type="SUPFAM" id="SSF52540">
    <property type="entry name" value="P-loop containing nucleoside triphosphate hydrolases"/>
    <property type="match status" value="1"/>
</dbReference>
<dbReference type="Gene3D" id="3.40.50.300">
    <property type="entry name" value="P-loop containing nucleotide triphosphate hydrolases"/>
    <property type="match status" value="1"/>
</dbReference>
<accession>A0A7C9BEN6</accession>
<evidence type="ECO:0000313" key="2">
    <source>
        <dbReference type="EMBL" id="MPR32783.1"/>
    </source>
</evidence>
<sequence length="520" mass="58924">MNYPDLTAKQRKTIDTLGELKSAGYRPKTIKQELRDNLIEKIRRKEEVFPGIWGYEDTVIPDVERAILSMHNINLLGLRGQAKTRIARMMVNLLDEYIPYIPGTDLNDDPLAPLSRVAKDIVEEKGDSTPVAWMHRSERYTEKLATPDVSVADLIGDVDPIKAATLKLPYSDERVIHFGLIPRSHRGIFVINELPDLQARIQVALFNILQEGDIQIRGFKLRLPLDIQFVFTANPEDYTNRGSIVTPLKDRIDSQIVTHYPKSLETGQKITEQEAHVKPEQKGMVRTNQLVKTLIEQIAFEARESEYVDSKSGVSARMTISAYESLLSAAERRALLNSEKDTYVRISDLYGVVPAICGKVELVYEGEVEGPVIVAQNLIGKAIRTQFLNFFPNPEKAKKSKRNPFAKITDWFGANNEMDLMSDMTNREYEARLKTIEGLDDFVDEFTARLPKEEKLFMMEFALHGMAEYSLIGKQALDKGTHFKDLVSSMFSGPGAEDDDDDTYGFDFDDDDDDDNGKPF</sequence>